<accession>A0A839AHX6</accession>
<evidence type="ECO:0000313" key="3">
    <source>
        <dbReference type="Proteomes" id="UP000541109"/>
    </source>
</evidence>
<comment type="caution">
    <text evidence="2">The sequence shown here is derived from an EMBL/GenBank/DDBJ whole genome shotgun (WGS) entry which is preliminary data.</text>
</comment>
<reference evidence="2 3" key="1">
    <citation type="submission" date="2020-07" db="EMBL/GenBank/DDBJ databases">
        <title>Stappia sp., F7233, whole genome shotgun sequencing project.</title>
        <authorList>
            <person name="Jiang S."/>
            <person name="Liu Z.W."/>
            <person name="Du Z.J."/>
        </authorList>
    </citation>
    <scope>NUCLEOTIDE SEQUENCE [LARGE SCALE GENOMIC DNA]</scope>
    <source>
        <strain evidence="2 3">F7233</strain>
    </source>
</reference>
<gene>
    <name evidence="2" type="ORF">H2509_15505</name>
</gene>
<protein>
    <submittedName>
        <fullName evidence="2">Sulfotransferase domain-containing protein</fullName>
    </submittedName>
</protein>
<dbReference type="AlphaFoldDB" id="A0A839AHX6"/>
<dbReference type="InterPro" id="IPR000863">
    <property type="entry name" value="Sulfotransferase_dom"/>
</dbReference>
<keyword evidence="2" id="KW-0808">Transferase</keyword>
<dbReference type="Pfam" id="PF00685">
    <property type="entry name" value="Sulfotransfer_1"/>
    <property type="match status" value="1"/>
</dbReference>
<dbReference type="SUPFAM" id="SSF52540">
    <property type="entry name" value="P-loop containing nucleoside triphosphate hydrolases"/>
    <property type="match status" value="1"/>
</dbReference>
<dbReference type="GO" id="GO:0008146">
    <property type="term" value="F:sulfotransferase activity"/>
    <property type="evidence" value="ECO:0007669"/>
    <property type="project" value="InterPro"/>
</dbReference>
<dbReference type="InterPro" id="IPR027417">
    <property type="entry name" value="P-loop_NTPase"/>
</dbReference>
<dbReference type="Gene3D" id="3.40.50.300">
    <property type="entry name" value="P-loop containing nucleotide triphosphate hydrolases"/>
    <property type="match status" value="1"/>
</dbReference>
<proteinExistence type="predicted"/>
<dbReference type="RefSeq" id="WP_182166914.1">
    <property type="nucleotide sequence ID" value="NZ_JACFXV010000063.1"/>
</dbReference>
<evidence type="ECO:0000313" key="2">
    <source>
        <dbReference type="EMBL" id="MBA5778534.1"/>
    </source>
</evidence>
<name>A0A839AHX6_9HYPH</name>
<evidence type="ECO:0000259" key="1">
    <source>
        <dbReference type="Pfam" id="PF00685"/>
    </source>
</evidence>
<feature type="domain" description="Sulfotransferase" evidence="1">
    <location>
        <begin position="23"/>
        <end position="195"/>
    </location>
</feature>
<dbReference type="Proteomes" id="UP000541109">
    <property type="component" value="Unassembled WGS sequence"/>
</dbReference>
<sequence length="249" mass="28279">MIFDLFRAGILASVAKLSPLKRSHILLACMPKSGSSFLADAISRLPGMRQTSLSLSSRHREQELDLHILARKANRNYVAQQHIKYSEETGRLLSKFDIRPIVLTRNLFDIIPSIRDHVRNESSEMPMAWLDPACANYNDAELECLIADLVMPWYVNFYVSWQHCPNALWVTYDQVRTDPEGVLKEISEFSGINAGASIEQAVAAAKAERRRFNVGASGRGENISPEAREWVCRLFSHYRNIDFQRIGAK</sequence>
<dbReference type="EMBL" id="JACFXV010000063">
    <property type="protein sequence ID" value="MBA5778534.1"/>
    <property type="molecule type" value="Genomic_DNA"/>
</dbReference>
<organism evidence="2 3">
    <name type="scientific">Stappia albiluteola</name>
    <dbReference type="NCBI Taxonomy" id="2758565"/>
    <lineage>
        <taxon>Bacteria</taxon>
        <taxon>Pseudomonadati</taxon>
        <taxon>Pseudomonadota</taxon>
        <taxon>Alphaproteobacteria</taxon>
        <taxon>Hyphomicrobiales</taxon>
        <taxon>Stappiaceae</taxon>
        <taxon>Stappia</taxon>
    </lineage>
</organism>
<keyword evidence="3" id="KW-1185">Reference proteome</keyword>